<feature type="region of interest" description="Disordered" evidence="10">
    <location>
        <begin position="302"/>
        <end position="467"/>
    </location>
</feature>
<keyword evidence="7 9" id="KW-0675">Receptor</keyword>
<evidence type="ECO:0000259" key="12">
    <source>
        <dbReference type="PROSITE" id="PS50262"/>
    </source>
</evidence>
<dbReference type="PANTHER" id="PTHR24248">
    <property type="entry name" value="ADRENERGIC RECEPTOR-RELATED G-PROTEIN COUPLED RECEPTOR"/>
    <property type="match status" value="1"/>
</dbReference>
<feature type="compositionally biased region" description="Basic residues" evidence="10">
    <location>
        <begin position="447"/>
        <end position="461"/>
    </location>
</feature>
<feature type="transmembrane region" description="Helical" evidence="11">
    <location>
        <begin position="80"/>
        <end position="108"/>
    </location>
</feature>
<evidence type="ECO:0000256" key="4">
    <source>
        <dbReference type="ARBA" id="ARBA00022989"/>
    </source>
</evidence>
<dbReference type="OrthoDB" id="10071887at2759"/>
<dbReference type="InterPro" id="IPR017452">
    <property type="entry name" value="GPCR_Rhodpsn_7TM"/>
</dbReference>
<feature type="compositionally biased region" description="Basic and acidic residues" evidence="10">
    <location>
        <begin position="383"/>
        <end position="403"/>
    </location>
</feature>
<dbReference type="KEGG" id="lgi:LOTGIDRAFT_132084"/>
<dbReference type="PRINTS" id="PR00243">
    <property type="entry name" value="MUSCARINICR"/>
</dbReference>
<organism evidence="13 14">
    <name type="scientific">Lottia gigantea</name>
    <name type="common">Giant owl limpet</name>
    <dbReference type="NCBI Taxonomy" id="225164"/>
    <lineage>
        <taxon>Eukaryota</taxon>
        <taxon>Metazoa</taxon>
        <taxon>Spiralia</taxon>
        <taxon>Lophotrochozoa</taxon>
        <taxon>Mollusca</taxon>
        <taxon>Gastropoda</taxon>
        <taxon>Patellogastropoda</taxon>
        <taxon>Lottioidea</taxon>
        <taxon>Lottiidae</taxon>
        <taxon>Lottia</taxon>
    </lineage>
</organism>
<feature type="transmembrane region" description="Helical" evidence="11">
    <location>
        <begin position="200"/>
        <end position="225"/>
    </location>
</feature>
<reference evidence="13 14" key="1">
    <citation type="journal article" date="2013" name="Nature">
        <title>Insights into bilaterian evolution from three spiralian genomes.</title>
        <authorList>
            <person name="Simakov O."/>
            <person name="Marletaz F."/>
            <person name="Cho S.J."/>
            <person name="Edsinger-Gonzales E."/>
            <person name="Havlak P."/>
            <person name="Hellsten U."/>
            <person name="Kuo D.H."/>
            <person name="Larsson T."/>
            <person name="Lv J."/>
            <person name="Arendt D."/>
            <person name="Savage R."/>
            <person name="Osoegawa K."/>
            <person name="de Jong P."/>
            <person name="Grimwood J."/>
            <person name="Chapman J.A."/>
            <person name="Shapiro H."/>
            <person name="Aerts A."/>
            <person name="Otillar R.P."/>
            <person name="Terry A.Y."/>
            <person name="Boore J.L."/>
            <person name="Grigoriev I.V."/>
            <person name="Lindberg D.R."/>
            <person name="Seaver E.C."/>
            <person name="Weisblat D.A."/>
            <person name="Putnam N.H."/>
            <person name="Rokhsar D.S."/>
        </authorList>
    </citation>
    <scope>NUCLEOTIDE SEQUENCE [LARGE SCALE GENOMIC DNA]</scope>
</reference>
<evidence type="ECO:0000256" key="10">
    <source>
        <dbReference type="SAM" id="MobiDB-lite"/>
    </source>
</evidence>
<proteinExistence type="inferred from homology"/>
<dbReference type="Proteomes" id="UP000030746">
    <property type="component" value="Unassembled WGS sequence"/>
</dbReference>
<keyword evidence="2" id="KW-1003">Cell membrane</keyword>
<dbReference type="GO" id="GO:0071880">
    <property type="term" value="P:adenylate cyclase-activating adrenergic receptor signaling pathway"/>
    <property type="evidence" value="ECO:0007669"/>
    <property type="project" value="TreeGrafter"/>
</dbReference>
<feature type="transmembrane region" description="Helical" evidence="11">
    <location>
        <begin position="158"/>
        <end position="179"/>
    </location>
</feature>
<sequence>MSVSSAVGGLPTTSLPGFYSNTSLYSPENSSIISNGTSASYQNATGTLCAWDAEQGAIVCDNINDIVGNGTAGTQPKQPLWVSIILGILAGCISVLTILGNILVLLSFGLERSIRQPTNYFLASLAVSDLLIGTFSMPLLTQYILLDHWSLGPWLCDLWLALDWTVCLTSQYTVFLITMDRFLSVKIPAKYRNWRTERKVLVMIAFTWILPTLVFFTSVIGWQYFVGERTVKEGSCEVQFMSDPLFTFLLTLGYYWITLFVMCVLYAGIYRVALKLQRKSDAKQKILKSAMELAADHAALRNTISNSSDSPQPKNKNKKTVIENNKPKGMTKTTSFSKQKAKEQEDDRSSSPAFASDDENSSSAGAGGTSKTPLTNHKAKRIKGQEDKREFMLEDEMKTDNNKGDNNANNKSHNLSPEDALEERGVQRLAAHKRRKNGRLQNLVKSVRSRNSRRRNRRERKSKSENRARKALRTITFILGAFVLCWTPYHIMLLVIAICKGYACISIPFYNFTYWLCYLNSPINPFCYAFANAQFKRTFLRILKLDFHRT</sequence>
<dbReference type="GO" id="GO:0016907">
    <property type="term" value="F:G protein-coupled acetylcholine receptor activity"/>
    <property type="evidence" value="ECO:0007669"/>
    <property type="project" value="InterPro"/>
</dbReference>
<dbReference type="CTD" id="20233265"/>
<gene>
    <name evidence="13" type="ORF">LOTGIDRAFT_132084</name>
</gene>
<dbReference type="PROSITE" id="PS00237">
    <property type="entry name" value="G_PROTEIN_RECEP_F1_1"/>
    <property type="match status" value="1"/>
</dbReference>
<protein>
    <recommendedName>
        <fullName evidence="12">G-protein coupled receptors family 1 profile domain-containing protein</fullName>
    </recommendedName>
</protein>
<keyword evidence="6 11" id="KW-0472">Membrane</keyword>
<keyword evidence="3 9" id="KW-0812">Transmembrane</keyword>
<evidence type="ECO:0000256" key="8">
    <source>
        <dbReference type="ARBA" id="ARBA00023224"/>
    </source>
</evidence>
<feature type="transmembrane region" description="Helical" evidence="11">
    <location>
        <begin position="471"/>
        <end position="498"/>
    </location>
</feature>
<dbReference type="CDD" id="cd15302">
    <property type="entry name" value="7tmA_mAChR_GAR-2-like"/>
    <property type="match status" value="1"/>
</dbReference>
<keyword evidence="5 9" id="KW-0297">G-protein coupled receptor</keyword>
<evidence type="ECO:0000256" key="5">
    <source>
        <dbReference type="ARBA" id="ARBA00023040"/>
    </source>
</evidence>
<evidence type="ECO:0000256" key="11">
    <source>
        <dbReference type="SAM" id="Phobius"/>
    </source>
</evidence>
<dbReference type="SUPFAM" id="SSF81321">
    <property type="entry name" value="Family A G protein-coupled receptor-like"/>
    <property type="match status" value="1"/>
</dbReference>
<dbReference type="GO" id="GO:0005886">
    <property type="term" value="C:plasma membrane"/>
    <property type="evidence" value="ECO:0007669"/>
    <property type="project" value="UniProtKB-SubCell"/>
</dbReference>
<feature type="domain" description="G-protein coupled receptors family 1 profile" evidence="12">
    <location>
        <begin position="100"/>
        <end position="528"/>
    </location>
</feature>
<evidence type="ECO:0000256" key="9">
    <source>
        <dbReference type="RuleBase" id="RU000688"/>
    </source>
</evidence>
<feature type="compositionally biased region" description="Basic and acidic residues" evidence="10">
    <location>
        <begin position="340"/>
        <end position="349"/>
    </location>
</feature>
<dbReference type="PROSITE" id="PS50262">
    <property type="entry name" value="G_PROTEIN_RECEP_F1_2"/>
    <property type="match status" value="1"/>
</dbReference>
<dbReference type="EMBL" id="KB203505">
    <property type="protein sequence ID" value="ESO84489.1"/>
    <property type="molecule type" value="Genomic_DNA"/>
</dbReference>
<name>V4B7D3_LOTGI</name>
<dbReference type="InterPro" id="IPR000995">
    <property type="entry name" value="Musac_Ach_rcpt"/>
</dbReference>
<dbReference type="GO" id="GO:0043410">
    <property type="term" value="P:positive regulation of MAPK cascade"/>
    <property type="evidence" value="ECO:0007669"/>
    <property type="project" value="TreeGrafter"/>
</dbReference>
<dbReference type="SMART" id="SM01381">
    <property type="entry name" value="7TM_GPCR_Srsx"/>
    <property type="match status" value="1"/>
</dbReference>
<accession>V4B7D3</accession>
<keyword evidence="8 9" id="KW-0807">Transducer</keyword>
<keyword evidence="14" id="KW-1185">Reference proteome</keyword>
<feature type="compositionally biased region" description="Polar residues" evidence="10">
    <location>
        <begin position="302"/>
        <end position="314"/>
    </location>
</feature>
<dbReference type="RefSeq" id="XP_009064855.1">
    <property type="nucleotide sequence ID" value="XM_009066607.1"/>
</dbReference>
<evidence type="ECO:0000256" key="7">
    <source>
        <dbReference type="ARBA" id="ARBA00023170"/>
    </source>
</evidence>
<evidence type="ECO:0000313" key="13">
    <source>
        <dbReference type="EMBL" id="ESO84489.1"/>
    </source>
</evidence>
<feature type="transmembrane region" description="Helical" evidence="11">
    <location>
        <begin position="120"/>
        <end position="146"/>
    </location>
</feature>
<dbReference type="AlphaFoldDB" id="V4B7D3"/>
<comment type="similarity">
    <text evidence="9">Belongs to the G-protein coupled receptor 1 family.</text>
</comment>
<evidence type="ECO:0000256" key="6">
    <source>
        <dbReference type="ARBA" id="ARBA00023136"/>
    </source>
</evidence>
<evidence type="ECO:0000313" key="14">
    <source>
        <dbReference type="Proteomes" id="UP000030746"/>
    </source>
</evidence>
<keyword evidence="4 11" id="KW-1133">Transmembrane helix</keyword>
<dbReference type="GO" id="GO:0045202">
    <property type="term" value="C:synapse"/>
    <property type="evidence" value="ECO:0007669"/>
    <property type="project" value="GOC"/>
</dbReference>
<dbReference type="Gene3D" id="1.20.1070.10">
    <property type="entry name" value="Rhodopsin 7-helix transmembrane proteins"/>
    <property type="match status" value="2"/>
</dbReference>
<dbReference type="InterPro" id="IPR000276">
    <property type="entry name" value="GPCR_Rhodpsn"/>
</dbReference>
<evidence type="ECO:0000256" key="3">
    <source>
        <dbReference type="ARBA" id="ARBA00022692"/>
    </source>
</evidence>
<dbReference type="PRINTS" id="PR00237">
    <property type="entry name" value="GPCRRHODOPSN"/>
</dbReference>
<dbReference type="GeneID" id="20233265"/>
<comment type="subcellular location">
    <subcellularLocation>
        <location evidence="1">Cell membrane</location>
        <topology evidence="1">Multi-pass membrane protein</topology>
    </subcellularLocation>
</comment>
<dbReference type="Pfam" id="PF00001">
    <property type="entry name" value="7tm_1"/>
    <property type="match status" value="1"/>
</dbReference>
<dbReference type="PANTHER" id="PTHR24248:SF185">
    <property type="entry name" value="DOPAMINE RECEPTOR 2"/>
    <property type="match status" value="1"/>
</dbReference>
<dbReference type="OMA" id="NSSKCFR"/>
<evidence type="ECO:0000256" key="1">
    <source>
        <dbReference type="ARBA" id="ARBA00004651"/>
    </source>
</evidence>
<feature type="compositionally biased region" description="Low complexity" evidence="10">
    <location>
        <begin position="404"/>
        <end position="414"/>
    </location>
</feature>
<dbReference type="HOGENOM" id="CLU_009579_11_2_1"/>
<dbReference type="STRING" id="225164.V4B7D3"/>
<evidence type="ECO:0000256" key="2">
    <source>
        <dbReference type="ARBA" id="ARBA00022475"/>
    </source>
</evidence>
<feature type="transmembrane region" description="Helical" evidence="11">
    <location>
        <begin position="245"/>
        <end position="269"/>
    </location>
</feature>